<sequence>MSDTYWIDPDGSGPLGPFRVNCNMTGKGLVIKQINDVQYVCFCSILGCPSFRRATIRIKFQIMGAIITSWTSTSHLGGFPVYYQKMQFMFFYSRTNEFKLCT</sequence>
<protein>
    <submittedName>
        <fullName evidence="1">Uncharacterized protein</fullName>
    </submittedName>
</protein>
<dbReference type="AlphaFoldDB" id="A0A0E9T5J8"/>
<reference evidence="1" key="2">
    <citation type="journal article" date="2015" name="Fish Shellfish Immunol.">
        <title>Early steps in the European eel (Anguilla anguilla)-Vibrio vulnificus interaction in the gills: Role of the RtxA13 toxin.</title>
        <authorList>
            <person name="Callol A."/>
            <person name="Pajuelo D."/>
            <person name="Ebbesson L."/>
            <person name="Teles M."/>
            <person name="MacKenzie S."/>
            <person name="Amaro C."/>
        </authorList>
    </citation>
    <scope>NUCLEOTIDE SEQUENCE</scope>
</reference>
<proteinExistence type="predicted"/>
<dbReference type="EMBL" id="GBXM01060649">
    <property type="protein sequence ID" value="JAH47928.1"/>
    <property type="molecule type" value="Transcribed_RNA"/>
</dbReference>
<evidence type="ECO:0000313" key="1">
    <source>
        <dbReference type="EMBL" id="JAH47928.1"/>
    </source>
</evidence>
<reference evidence="1" key="1">
    <citation type="submission" date="2014-11" db="EMBL/GenBank/DDBJ databases">
        <authorList>
            <person name="Amaro Gonzalez C."/>
        </authorList>
    </citation>
    <scope>NUCLEOTIDE SEQUENCE</scope>
</reference>
<accession>A0A0E9T5J8</accession>
<organism evidence="1">
    <name type="scientific">Anguilla anguilla</name>
    <name type="common">European freshwater eel</name>
    <name type="synonym">Muraena anguilla</name>
    <dbReference type="NCBI Taxonomy" id="7936"/>
    <lineage>
        <taxon>Eukaryota</taxon>
        <taxon>Metazoa</taxon>
        <taxon>Chordata</taxon>
        <taxon>Craniata</taxon>
        <taxon>Vertebrata</taxon>
        <taxon>Euteleostomi</taxon>
        <taxon>Actinopterygii</taxon>
        <taxon>Neopterygii</taxon>
        <taxon>Teleostei</taxon>
        <taxon>Anguilliformes</taxon>
        <taxon>Anguillidae</taxon>
        <taxon>Anguilla</taxon>
    </lineage>
</organism>
<name>A0A0E9T5J8_ANGAN</name>
<dbReference type="Gene3D" id="2.60.120.1000">
    <property type="match status" value="1"/>
</dbReference>